<sequence length="248" mass="28223">MARWLSFFAEYNFQVEYKPGRLNVVADALSRRPGYVVHKADANAIGVVQTSTPSSSLLDDVRSAYANDADTKQLLDYSAAPSDKSHQKLAKYLRVHIHPYRVHNGLLLYSAVDDNTDRVVVPADHELKLRITYEYQDAPTGCPNRMPRRRDIRAVRRHTCFSRVTSTGVTSTSEYESTYAPAGYTSVLCLRPSRRLHFSHFRLRRSVGSPFQWTSSLAFRLITSGGLVSWSLLTDSARWCFLLQFQQK</sequence>
<reference evidence="1" key="1">
    <citation type="submission" date="2023-04" db="EMBL/GenBank/DDBJ databases">
        <title>Phytophthora fragariaefolia NBRC 109709.</title>
        <authorList>
            <person name="Ichikawa N."/>
            <person name="Sato H."/>
            <person name="Tonouchi N."/>
        </authorList>
    </citation>
    <scope>NUCLEOTIDE SEQUENCE</scope>
    <source>
        <strain evidence="1">NBRC 109709</strain>
    </source>
</reference>
<dbReference type="EMBL" id="BSXT01009039">
    <property type="protein sequence ID" value="GMF69254.1"/>
    <property type="molecule type" value="Genomic_DNA"/>
</dbReference>
<dbReference type="Proteomes" id="UP001165121">
    <property type="component" value="Unassembled WGS sequence"/>
</dbReference>
<organism evidence="1 2">
    <name type="scientific">Phytophthora fragariaefolia</name>
    <dbReference type="NCBI Taxonomy" id="1490495"/>
    <lineage>
        <taxon>Eukaryota</taxon>
        <taxon>Sar</taxon>
        <taxon>Stramenopiles</taxon>
        <taxon>Oomycota</taxon>
        <taxon>Peronosporomycetes</taxon>
        <taxon>Peronosporales</taxon>
        <taxon>Peronosporaceae</taxon>
        <taxon>Phytophthora</taxon>
    </lineage>
</organism>
<gene>
    <name evidence="1" type="ORF">Pfra01_002849000</name>
</gene>
<dbReference type="AlphaFoldDB" id="A0A9W7D9U7"/>
<dbReference type="PANTHER" id="PTHR34072">
    <property type="entry name" value="ENZYMATIC POLYPROTEIN-RELATED"/>
    <property type="match status" value="1"/>
</dbReference>
<keyword evidence="2" id="KW-1185">Reference proteome</keyword>
<accession>A0A9W7D9U7</accession>
<evidence type="ECO:0000313" key="1">
    <source>
        <dbReference type="EMBL" id="GMF69254.1"/>
    </source>
</evidence>
<name>A0A9W7D9U7_9STRA</name>
<comment type="caution">
    <text evidence="1">The sequence shown here is derived from an EMBL/GenBank/DDBJ whole genome shotgun (WGS) entry which is preliminary data.</text>
</comment>
<dbReference type="OrthoDB" id="98306at2759"/>
<proteinExistence type="predicted"/>
<dbReference type="PANTHER" id="PTHR34072:SF56">
    <property type="entry name" value="REVERSE TRANSCRIPTASE_RETROTRANSPOSON-DERIVED PROTEIN RNASE H-LIKE DOMAIN-CONTAINING PROTEIN"/>
    <property type="match status" value="1"/>
</dbReference>
<protein>
    <submittedName>
        <fullName evidence="1">Unnamed protein product</fullName>
    </submittedName>
</protein>
<evidence type="ECO:0000313" key="2">
    <source>
        <dbReference type="Proteomes" id="UP001165121"/>
    </source>
</evidence>